<evidence type="ECO:0000256" key="3">
    <source>
        <dbReference type="ARBA" id="ARBA00022989"/>
    </source>
</evidence>
<protein>
    <recommendedName>
        <fullName evidence="7">Steroid 5-alpha reductase C-terminal domain-containing protein</fullName>
    </recommendedName>
</protein>
<dbReference type="AlphaFoldDB" id="X0ZVS6"/>
<gene>
    <name evidence="6" type="ORF">S01H4_06276</name>
</gene>
<name>X0ZVS6_9ZZZZ</name>
<dbReference type="EMBL" id="BART01001914">
    <property type="protein sequence ID" value="GAG73920.1"/>
    <property type="molecule type" value="Genomic_DNA"/>
</dbReference>
<sequence length="166" mass="19359">LTKERNPSKIYDFLILLMFFLSPFFLIAAFYENKLLISAMLPFWDSFIVSYIGFVIYLSAGILVIVGRVQLGKFGSGELITEKDHKLNTEGVYKYIRNPMYSGALIAVIGFGLVFRSIITLLIVSIFYFILFKMRINEEERLLYEAFGEEFTDYKKKSKKLIPFFY</sequence>
<keyword evidence="2 5" id="KW-0812">Transmembrane</keyword>
<dbReference type="PANTHER" id="PTHR43847:SF1">
    <property type="entry name" value="BLL3993 PROTEIN"/>
    <property type="match status" value="1"/>
</dbReference>
<organism evidence="6">
    <name type="scientific">marine sediment metagenome</name>
    <dbReference type="NCBI Taxonomy" id="412755"/>
    <lineage>
        <taxon>unclassified sequences</taxon>
        <taxon>metagenomes</taxon>
        <taxon>ecological metagenomes</taxon>
    </lineage>
</organism>
<dbReference type="InterPro" id="IPR007318">
    <property type="entry name" value="Phopholipid_MeTrfase"/>
</dbReference>
<dbReference type="InterPro" id="IPR052527">
    <property type="entry name" value="Metal_cation-efflux_comp"/>
</dbReference>
<dbReference type="GO" id="GO:0012505">
    <property type="term" value="C:endomembrane system"/>
    <property type="evidence" value="ECO:0007669"/>
    <property type="project" value="UniProtKB-SubCell"/>
</dbReference>
<evidence type="ECO:0000256" key="2">
    <source>
        <dbReference type="ARBA" id="ARBA00022692"/>
    </source>
</evidence>
<evidence type="ECO:0000256" key="1">
    <source>
        <dbReference type="ARBA" id="ARBA00004127"/>
    </source>
</evidence>
<dbReference type="PANTHER" id="PTHR43847">
    <property type="entry name" value="BLL3993 PROTEIN"/>
    <property type="match status" value="1"/>
</dbReference>
<evidence type="ECO:0000256" key="5">
    <source>
        <dbReference type="SAM" id="Phobius"/>
    </source>
</evidence>
<evidence type="ECO:0008006" key="7">
    <source>
        <dbReference type="Google" id="ProtNLM"/>
    </source>
</evidence>
<reference evidence="6" key="1">
    <citation type="journal article" date="2014" name="Front. Microbiol.">
        <title>High frequency of phylogenetically diverse reductive dehalogenase-homologous genes in deep subseafloor sedimentary metagenomes.</title>
        <authorList>
            <person name="Kawai M."/>
            <person name="Futagami T."/>
            <person name="Toyoda A."/>
            <person name="Takaki Y."/>
            <person name="Nishi S."/>
            <person name="Hori S."/>
            <person name="Arai W."/>
            <person name="Tsubouchi T."/>
            <person name="Morono Y."/>
            <person name="Uchiyama I."/>
            <person name="Ito T."/>
            <person name="Fujiyama A."/>
            <person name="Inagaki F."/>
            <person name="Takami H."/>
        </authorList>
    </citation>
    <scope>NUCLEOTIDE SEQUENCE</scope>
    <source>
        <strain evidence="6">Expedition CK06-06</strain>
    </source>
</reference>
<dbReference type="Gene3D" id="1.20.120.1630">
    <property type="match status" value="1"/>
</dbReference>
<accession>X0ZVS6</accession>
<evidence type="ECO:0000313" key="6">
    <source>
        <dbReference type="EMBL" id="GAG73920.1"/>
    </source>
</evidence>
<evidence type="ECO:0000256" key="4">
    <source>
        <dbReference type="ARBA" id="ARBA00023136"/>
    </source>
</evidence>
<comment type="subcellular location">
    <subcellularLocation>
        <location evidence="1">Endomembrane system</location>
        <topology evidence="1">Multi-pass membrane protein</topology>
    </subcellularLocation>
</comment>
<dbReference type="Pfam" id="PF04191">
    <property type="entry name" value="PEMT"/>
    <property type="match status" value="1"/>
</dbReference>
<keyword evidence="4 5" id="KW-0472">Membrane</keyword>
<feature type="transmembrane region" description="Helical" evidence="5">
    <location>
        <begin position="43"/>
        <end position="66"/>
    </location>
</feature>
<comment type="caution">
    <text evidence="6">The sequence shown here is derived from an EMBL/GenBank/DDBJ whole genome shotgun (WGS) entry which is preliminary data.</text>
</comment>
<keyword evidence="3 5" id="KW-1133">Transmembrane helix</keyword>
<proteinExistence type="predicted"/>
<feature type="non-terminal residue" evidence="6">
    <location>
        <position position="1"/>
    </location>
</feature>
<feature type="transmembrane region" description="Helical" evidence="5">
    <location>
        <begin position="104"/>
        <end position="131"/>
    </location>
</feature>
<feature type="transmembrane region" description="Helical" evidence="5">
    <location>
        <begin position="13"/>
        <end position="31"/>
    </location>
</feature>